<evidence type="ECO:0000256" key="5">
    <source>
        <dbReference type="ARBA" id="ARBA00023306"/>
    </source>
</evidence>
<evidence type="ECO:0000256" key="3">
    <source>
        <dbReference type="ARBA" id="ARBA00023054"/>
    </source>
</evidence>
<feature type="compositionally biased region" description="Low complexity" evidence="7">
    <location>
        <begin position="143"/>
        <end position="154"/>
    </location>
</feature>
<dbReference type="AlphaFoldDB" id="A0AAD9R7M9"/>
<dbReference type="SUPFAM" id="SSF111469">
    <property type="entry name" value="Geminin coiled-coil domain"/>
    <property type="match status" value="1"/>
</dbReference>
<feature type="region of interest" description="Disordered" evidence="7">
    <location>
        <begin position="118"/>
        <end position="169"/>
    </location>
</feature>
<protein>
    <submittedName>
        <fullName evidence="8">Geminin</fullName>
    </submittedName>
</protein>
<sequence>MSLNSNEVDSPVALQIDSEAFRIKFINDENSPISSGEIRTMRNHPKVTAGVFSPSRKSRGDSKIKPKSFSSGLYSSPSAKTTSQKLVVDREKRKTLQVLQPAASGDGTLVGNRVVVRKNERKQTKTNTPVSRLKQQKLKVQDSDSSTSTRCSDSSDSDSAKKSVRKNIKPLQNDLNDRALMISETPPERYWELLAEERRLALQNALEENERLHKELEELKERNKALEEVAGQAEYFASLYQMVMEGEVPDEQSSDEAEKSEIR</sequence>
<evidence type="ECO:0000313" key="9">
    <source>
        <dbReference type="Proteomes" id="UP001249851"/>
    </source>
</evidence>
<comment type="caution">
    <text evidence="8">The sequence shown here is derived from an EMBL/GenBank/DDBJ whole genome shotgun (WGS) entry which is preliminary data.</text>
</comment>
<accession>A0AAD9R7M9</accession>
<dbReference type="EMBL" id="JARQWQ010000001">
    <property type="protein sequence ID" value="KAK2574509.1"/>
    <property type="molecule type" value="Genomic_DNA"/>
</dbReference>
<reference evidence="8" key="2">
    <citation type="journal article" date="2023" name="Science">
        <title>Genomic signatures of disease resistance in endangered staghorn corals.</title>
        <authorList>
            <person name="Vollmer S.V."/>
            <person name="Selwyn J.D."/>
            <person name="Despard B.A."/>
            <person name="Roesel C.L."/>
        </authorList>
    </citation>
    <scope>NUCLEOTIDE SEQUENCE</scope>
    <source>
        <strain evidence="8">K2</strain>
    </source>
</reference>
<keyword evidence="3 6" id="KW-0175">Coiled coil</keyword>
<dbReference type="Gene3D" id="1.20.5.1180">
    <property type="entry name" value="Geminin coiled-coil domain"/>
    <property type="match status" value="1"/>
</dbReference>
<dbReference type="GO" id="GO:0005634">
    <property type="term" value="C:nucleus"/>
    <property type="evidence" value="ECO:0007669"/>
    <property type="project" value="UniProtKB-SubCell"/>
</dbReference>
<dbReference type="GO" id="GO:0008156">
    <property type="term" value="P:negative regulation of DNA replication"/>
    <property type="evidence" value="ECO:0007669"/>
    <property type="project" value="TreeGrafter"/>
</dbReference>
<evidence type="ECO:0000256" key="7">
    <source>
        <dbReference type="SAM" id="MobiDB-lite"/>
    </source>
</evidence>
<comment type="similarity">
    <text evidence="2">Belongs to the geminin family.</text>
</comment>
<keyword evidence="9" id="KW-1185">Reference proteome</keyword>
<evidence type="ECO:0000256" key="4">
    <source>
        <dbReference type="ARBA" id="ARBA00023242"/>
    </source>
</evidence>
<dbReference type="PANTHER" id="PTHR13372:SF5">
    <property type="entry name" value="GEMININ"/>
    <property type="match status" value="1"/>
</dbReference>
<dbReference type="GO" id="GO:0045786">
    <property type="term" value="P:negative regulation of cell cycle"/>
    <property type="evidence" value="ECO:0007669"/>
    <property type="project" value="TreeGrafter"/>
</dbReference>
<reference evidence="8" key="1">
    <citation type="journal article" date="2023" name="G3 (Bethesda)">
        <title>Whole genome assembly and annotation of the endangered Caribbean coral Acropora cervicornis.</title>
        <authorList>
            <person name="Selwyn J.D."/>
            <person name="Vollmer S.V."/>
        </authorList>
    </citation>
    <scope>NUCLEOTIDE SEQUENCE</scope>
    <source>
        <strain evidence="8">K2</strain>
    </source>
</reference>
<name>A0AAD9R7M9_ACRCE</name>
<gene>
    <name evidence="8" type="ORF">P5673_000688</name>
</gene>
<dbReference type="InterPro" id="IPR022786">
    <property type="entry name" value="Geminin/Multicilin"/>
</dbReference>
<dbReference type="Pfam" id="PF07412">
    <property type="entry name" value="Geminin"/>
    <property type="match status" value="1"/>
</dbReference>
<feature type="region of interest" description="Disordered" evidence="7">
    <location>
        <begin position="30"/>
        <end position="91"/>
    </location>
</feature>
<evidence type="ECO:0000256" key="1">
    <source>
        <dbReference type="ARBA" id="ARBA00004123"/>
    </source>
</evidence>
<feature type="compositionally biased region" description="Polar residues" evidence="7">
    <location>
        <begin position="68"/>
        <end position="85"/>
    </location>
</feature>
<evidence type="ECO:0000256" key="6">
    <source>
        <dbReference type="SAM" id="Coils"/>
    </source>
</evidence>
<organism evidence="8 9">
    <name type="scientific">Acropora cervicornis</name>
    <name type="common">Staghorn coral</name>
    <dbReference type="NCBI Taxonomy" id="6130"/>
    <lineage>
        <taxon>Eukaryota</taxon>
        <taxon>Metazoa</taxon>
        <taxon>Cnidaria</taxon>
        <taxon>Anthozoa</taxon>
        <taxon>Hexacorallia</taxon>
        <taxon>Scleractinia</taxon>
        <taxon>Astrocoeniina</taxon>
        <taxon>Acroporidae</taxon>
        <taxon>Acropora</taxon>
    </lineage>
</organism>
<dbReference type="PANTHER" id="PTHR13372">
    <property type="entry name" value="GEMININ"/>
    <property type="match status" value="1"/>
</dbReference>
<comment type="subcellular location">
    <subcellularLocation>
        <location evidence="1">Nucleus</location>
    </subcellularLocation>
</comment>
<evidence type="ECO:0000256" key="2">
    <source>
        <dbReference type="ARBA" id="ARBA00007979"/>
    </source>
</evidence>
<keyword evidence="4" id="KW-0539">Nucleus</keyword>
<feature type="coiled-coil region" evidence="6">
    <location>
        <begin position="195"/>
        <end position="229"/>
    </location>
</feature>
<proteinExistence type="inferred from homology"/>
<keyword evidence="5" id="KW-0131">Cell cycle</keyword>
<dbReference type="CDD" id="cd22589">
    <property type="entry name" value="geminin_CC"/>
    <property type="match status" value="1"/>
</dbReference>
<dbReference type="Proteomes" id="UP001249851">
    <property type="component" value="Unassembled WGS sequence"/>
</dbReference>
<evidence type="ECO:0000313" key="8">
    <source>
        <dbReference type="EMBL" id="KAK2574509.1"/>
    </source>
</evidence>